<sequence>MGNGAATAGAGEAGSTAGAGEAGSCGWDWKASSLLETCRSSVGAFELEPPIKHRVATAGAGEAGSCCWDRRITKNTITAKEEVAEKGKRERKREKGCSTKLVVSNSCEGQYISSYGQEIGLEGKGKCVNNWLEGLLKSSSKQHNSHSRFSSSQATQAVVNQEVRLTVAATEELKKNRTTTKEEEVAEKEKREKKREKRCSKELVVSNRTLHQGNTILTLGSLRHKPPKHVVNQELRLAAAAIQEFKKNRTSTEEEKVAEKEKREGKREKGCSKELVVSNW</sequence>
<proteinExistence type="predicted"/>
<gene>
    <name evidence="1" type="ORF">M9H77_04981</name>
</gene>
<reference evidence="2" key="1">
    <citation type="journal article" date="2023" name="Nat. Plants">
        <title>Single-cell RNA sequencing provides a high-resolution roadmap for understanding the multicellular compartmentation of specialized metabolism.</title>
        <authorList>
            <person name="Sun S."/>
            <person name="Shen X."/>
            <person name="Li Y."/>
            <person name="Li Y."/>
            <person name="Wang S."/>
            <person name="Li R."/>
            <person name="Zhang H."/>
            <person name="Shen G."/>
            <person name="Guo B."/>
            <person name="Wei J."/>
            <person name="Xu J."/>
            <person name="St-Pierre B."/>
            <person name="Chen S."/>
            <person name="Sun C."/>
        </authorList>
    </citation>
    <scope>NUCLEOTIDE SEQUENCE [LARGE SCALE GENOMIC DNA]</scope>
</reference>
<evidence type="ECO:0000313" key="1">
    <source>
        <dbReference type="EMBL" id="KAI5683753.1"/>
    </source>
</evidence>
<name>A0ACC0CFK9_CATRO</name>
<accession>A0ACC0CFK9</accession>
<evidence type="ECO:0000313" key="2">
    <source>
        <dbReference type="Proteomes" id="UP001060085"/>
    </source>
</evidence>
<protein>
    <submittedName>
        <fullName evidence="1">Uncharacterized protein</fullName>
    </submittedName>
</protein>
<keyword evidence="2" id="KW-1185">Reference proteome</keyword>
<organism evidence="1 2">
    <name type="scientific">Catharanthus roseus</name>
    <name type="common">Madagascar periwinkle</name>
    <name type="synonym">Vinca rosea</name>
    <dbReference type="NCBI Taxonomy" id="4058"/>
    <lineage>
        <taxon>Eukaryota</taxon>
        <taxon>Viridiplantae</taxon>
        <taxon>Streptophyta</taxon>
        <taxon>Embryophyta</taxon>
        <taxon>Tracheophyta</taxon>
        <taxon>Spermatophyta</taxon>
        <taxon>Magnoliopsida</taxon>
        <taxon>eudicotyledons</taxon>
        <taxon>Gunneridae</taxon>
        <taxon>Pentapetalae</taxon>
        <taxon>asterids</taxon>
        <taxon>lamiids</taxon>
        <taxon>Gentianales</taxon>
        <taxon>Apocynaceae</taxon>
        <taxon>Rauvolfioideae</taxon>
        <taxon>Vinceae</taxon>
        <taxon>Catharanthinae</taxon>
        <taxon>Catharanthus</taxon>
    </lineage>
</organism>
<comment type="caution">
    <text evidence="1">The sequence shown here is derived from an EMBL/GenBank/DDBJ whole genome shotgun (WGS) entry which is preliminary data.</text>
</comment>
<dbReference type="EMBL" id="CM044701">
    <property type="protein sequence ID" value="KAI5683753.1"/>
    <property type="molecule type" value="Genomic_DNA"/>
</dbReference>
<dbReference type="Proteomes" id="UP001060085">
    <property type="component" value="Linkage Group LG01"/>
</dbReference>